<keyword evidence="3" id="KW-1185">Reference proteome</keyword>
<dbReference type="OrthoDB" id="2654737at2"/>
<feature type="transmembrane region" description="Helical" evidence="1">
    <location>
        <begin position="69"/>
        <end position="88"/>
    </location>
</feature>
<protein>
    <submittedName>
        <fullName evidence="2">Uncharacterized protein</fullName>
    </submittedName>
</protein>
<dbReference type="AlphaFoldDB" id="A0A6B8RRN8"/>
<sequence length="199" mass="22096">MIIIFAAVLIQIPLHFGYAVGDFLFRIFGFSPWTKGDQGLHLPFILSSILLIWGIKGVLESSQPERRKLLKRTVIGCIALILLLPMIVEKATFMIRHNTTGLASIDYSKKKSKCSYLSEEKQIKANCSFTLYNYGNLTTITLNPIMKNSLSAFQFEPIEISISPHSKVTLGMPFLAKQSNGNSLYGGVSNNIDLVIALP</sequence>
<keyword evidence="1" id="KW-0472">Membrane</keyword>
<keyword evidence="1" id="KW-1133">Transmembrane helix</keyword>
<feature type="transmembrane region" description="Helical" evidence="1">
    <location>
        <begin position="38"/>
        <end position="57"/>
    </location>
</feature>
<reference evidence="3" key="1">
    <citation type="submission" date="2018-11" db="EMBL/GenBank/DDBJ databases">
        <title>Complete genome sequence of Paenibacillus sp. ML311-T8.</title>
        <authorList>
            <person name="Nam Y.-D."/>
            <person name="Kang J."/>
            <person name="Chung W.-H."/>
            <person name="Park Y.S."/>
        </authorList>
    </citation>
    <scope>NUCLEOTIDE SEQUENCE [LARGE SCALE GENOMIC DNA]</scope>
    <source>
        <strain evidence="3">ML311-T8</strain>
    </source>
</reference>
<gene>
    <name evidence="2" type="ORF">EHS13_31375</name>
</gene>
<name>A0A6B8RRN8_9BACL</name>
<proteinExistence type="predicted"/>
<keyword evidence="1" id="KW-0812">Transmembrane</keyword>
<evidence type="ECO:0000256" key="1">
    <source>
        <dbReference type="SAM" id="Phobius"/>
    </source>
</evidence>
<dbReference type="Proteomes" id="UP000426246">
    <property type="component" value="Chromosome"/>
</dbReference>
<dbReference type="KEGG" id="ppsc:EHS13_31375"/>
<accession>A0A6B8RRN8</accession>
<dbReference type="EMBL" id="CP034235">
    <property type="protein sequence ID" value="QGQ99060.1"/>
    <property type="molecule type" value="Genomic_DNA"/>
</dbReference>
<dbReference type="RefSeq" id="WP_155704167.1">
    <property type="nucleotide sequence ID" value="NZ_CP034235.1"/>
</dbReference>
<organism evidence="2 3">
    <name type="scientific">Paenibacillus psychroresistens</name>
    <dbReference type="NCBI Taxonomy" id="1778678"/>
    <lineage>
        <taxon>Bacteria</taxon>
        <taxon>Bacillati</taxon>
        <taxon>Bacillota</taxon>
        <taxon>Bacilli</taxon>
        <taxon>Bacillales</taxon>
        <taxon>Paenibacillaceae</taxon>
        <taxon>Paenibacillus</taxon>
    </lineage>
</organism>
<evidence type="ECO:0000313" key="3">
    <source>
        <dbReference type="Proteomes" id="UP000426246"/>
    </source>
</evidence>
<evidence type="ECO:0000313" key="2">
    <source>
        <dbReference type="EMBL" id="QGQ99060.1"/>
    </source>
</evidence>